<dbReference type="EMBL" id="JRKL02002442">
    <property type="protein sequence ID" value="KAF3958937.1"/>
    <property type="molecule type" value="Genomic_DNA"/>
</dbReference>
<proteinExistence type="inferred from homology"/>
<comment type="subcellular location">
    <subcellularLocation>
        <location evidence="1">Cell membrane</location>
        <topology evidence="1">Multi-pass membrane protein</topology>
    </subcellularLocation>
</comment>
<evidence type="ECO:0000256" key="9">
    <source>
        <dbReference type="SAM" id="SignalP"/>
    </source>
</evidence>
<dbReference type="GO" id="GO:0005886">
    <property type="term" value="C:plasma membrane"/>
    <property type="evidence" value="ECO:0007669"/>
    <property type="project" value="UniProtKB-SubCell"/>
</dbReference>
<feature type="chain" id="PRO_5035171320" description="EGF-like domain-containing protein" evidence="9">
    <location>
        <begin position="23"/>
        <end position="815"/>
    </location>
</feature>
<keyword evidence="9" id="KW-0732">Signal</keyword>
<evidence type="ECO:0000256" key="8">
    <source>
        <dbReference type="SAM" id="Phobius"/>
    </source>
</evidence>
<evidence type="ECO:0000256" key="4">
    <source>
        <dbReference type="ARBA" id="ARBA00022692"/>
    </source>
</evidence>
<reference evidence="11" key="1">
    <citation type="submission" date="2020-03" db="EMBL/GenBank/DDBJ databases">
        <title>Castanea mollissima Vanexum genome sequencing.</title>
        <authorList>
            <person name="Staton M."/>
        </authorList>
    </citation>
    <scope>NUCLEOTIDE SEQUENCE</scope>
    <source>
        <tissue evidence="11">Leaf</tissue>
    </source>
</reference>
<evidence type="ECO:0000256" key="6">
    <source>
        <dbReference type="ARBA" id="ARBA00023136"/>
    </source>
</evidence>
<feature type="transmembrane region" description="Helical" evidence="8">
    <location>
        <begin position="513"/>
        <end position="530"/>
    </location>
</feature>
<feature type="transmembrane region" description="Helical" evidence="8">
    <location>
        <begin position="707"/>
        <end position="727"/>
    </location>
</feature>
<comment type="caution">
    <text evidence="11">The sequence shown here is derived from an EMBL/GenBank/DDBJ whole genome shotgun (WGS) entry which is preliminary data.</text>
</comment>
<dbReference type="Proteomes" id="UP000737018">
    <property type="component" value="Unassembled WGS sequence"/>
</dbReference>
<evidence type="ECO:0000256" key="2">
    <source>
        <dbReference type="ARBA" id="ARBA00005542"/>
    </source>
</evidence>
<name>A0A8J4R705_9ROSI</name>
<dbReference type="AlphaFoldDB" id="A0A8J4R705"/>
<keyword evidence="4 8" id="KW-0812">Transmembrane</keyword>
<feature type="transmembrane region" description="Helical" evidence="8">
    <location>
        <begin position="622"/>
        <end position="639"/>
    </location>
</feature>
<keyword evidence="7" id="KW-1015">Disulfide bond</keyword>
<keyword evidence="7" id="KW-0245">EGF-like domain</keyword>
<evidence type="ECO:0000313" key="11">
    <source>
        <dbReference type="EMBL" id="KAF3958937.1"/>
    </source>
</evidence>
<dbReference type="PROSITE" id="PS50026">
    <property type="entry name" value="EGF_3"/>
    <property type="match status" value="1"/>
</dbReference>
<evidence type="ECO:0000313" key="12">
    <source>
        <dbReference type="Proteomes" id="UP000737018"/>
    </source>
</evidence>
<feature type="signal peptide" evidence="9">
    <location>
        <begin position="1"/>
        <end position="22"/>
    </location>
</feature>
<dbReference type="PROSITE" id="PS00022">
    <property type="entry name" value="EGF_1"/>
    <property type="match status" value="1"/>
</dbReference>
<keyword evidence="5 8" id="KW-1133">Transmembrane helix</keyword>
<accession>A0A8J4R705</accession>
<gene>
    <name evidence="11" type="ORF">CMV_016201</name>
</gene>
<feature type="transmembrane region" description="Helical" evidence="8">
    <location>
        <begin position="575"/>
        <end position="592"/>
    </location>
</feature>
<evidence type="ECO:0000256" key="7">
    <source>
        <dbReference type="PROSITE-ProRule" id="PRU00076"/>
    </source>
</evidence>
<dbReference type="InterPro" id="IPR021910">
    <property type="entry name" value="NGX6/PGAP6/MYMK"/>
</dbReference>
<protein>
    <recommendedName>
        <fullName evidence="10">EGF-like domain-containing protein</fullName>
    </recommendedName>
</protein>
<feature type="disulfide bond" evidence="7">
    <location>
        <begin position="454"/>
        <end position="464"/>
    </location>
</feature>
<dbReference type="PANTHER" id="PTHR14319:SF3">
    <property type="entry name" value="TRANSMEMBRANE PROTEIN-LIKE PROTEIN"/>
    <property type="match status" value="1"/>
</dbReference>
<feature type="transmembrane region" description="Helical" evidence="8">
    <location>
        <begin position="682"/>
        <end position="701"/>
    </location>
</feature>
<dbReference type="Pfam" id="PF12036">
    <property type="entry name" value="DUF3522"/>
    <property type="match status" value="1"/>
</dbReference>
<sequence length="815" mass="91536">MLTLIFVYDLVSLSSILNPTVTNYGCNIHFCPKTTSSEQIVTNMSYVISATNLKPYDWRYSKVELPPPPFYASASIELSSNVNLNLEHIDKYPKMKLPIICFHFGGPPLPDVSNTAIEDLVLNDLPSGSVGDIQNLQHEEQCYPLQEMMTFKLSSLQITPGVYYIGLFNGFGPIRTQSKMINRGSAYSFTANITVEGCLNPRMWGEYCNQAVDDLSMEQSNGRYNEIVESIAYRNYSRTICSQKFDVDAYALTVMEAVEQVRITAKNISEASTNSREFSIMLYARYNALPDKISHDYTTDISEDPLVIQLPRSGVWYFAIEPVFKSNVQQGMQKGNIEPCYLVEWEVIACMQEKAVSNCTWKQHVLQAIPYQNQIVYLPDRGNVSSESVDFYLEPYLSKSSYGNAHGSDYGWTYFLLYTEQGTEGLWIIGLRHPVDLNNQSSPQTMMTISTDSCPNQCSGHGKCVFKKDLSESADYSYCSCDRNYGGFDCSVTLLSKAGYYTVHFLSLHERRLQVIFLIASNAAALLPAFKVFQQKAFAEWVIFMSSGISSALYHACDVGSWCALSYSVLQFMDFWLSFLAVVSTFVYLTIFSETAKRTIHTAAAIITALIAESGATRSNNIIIVLSIGALAFLVGWLIQLCTQCKSFSFPVGSSLKITERWRSSKDQLLGLMMAIYRYFRWGYVLLGVIAMSMAAISWIKEASETYWIWHSIWHISIYTSAFFFICSKAKTQNVDNQEAPAAASYELTRQESFARCKCSGFRVHSAINLPRCHTQGKEGLYRHGTLFRLLGDAVGQGHDHCQGLGEAGPGVRIL</sequence>
<evidence type="ECO:0000259" key="10">
    <source>
        <dbReference type="PROSITE" id="PS50026"/>
    </source>
</evidence>
<feature type="domain" description="EGF-like" evidence="10">
    <location>
        <begin position="450"/>
        <end position="491"/>
    </location>
</feature>
<keyword evidence="6 8" id="KW-0472">Membrane</keyword>
<evidence type="ECO:0000256" key="3">
    <source>
        <dbReference type="ARBA" id="ARBA00022475"/>
    </source>
</evidence>
<dbReference type="InterPro" id="IPR000742">
    <property type="entry name" value="EGF"/>
</dbReference>
<evidence type="ECO:0000256" key="1">
    <source>
        <dbReference type="ARBA" id="ARBA00004651"/>
    </source>
</evidence>
<dbReference type="OrthoDB" id="69646at2759"/>
<feature type="transmembrane region" description="Helical" evidence="8">
    <location>
        <begin position="537"/>
        <end position="555"/>
    </location>
</feature>
<comment type="caution">
    <text evidence="7">Lacks conserved residue(s) required for the propagation of feature annotation.</text>
</comment>
<dbReference type="Gene3D" id="2.60.120.260">
    <property type="entry name" value="Galactose-binding domain-like"/>
    <property type="match status" value="1"/>
</dbReference>
<organism evidence="11 12">
    <name type="scientific">Castanea mollissima</name>
    <name type="common">Chinese chestnut</name>
    <dbReference type="NCBI Taxonomy" id="60419"/>
    <lineage>
        <taxon>Eukaryota</taxon>
        <taxon>Viridiplantae</taxon>
        <taxon>Streptophyta</taxon>
        <taxon>Embryophyta</taxon>
        <taxon>Tracheophyta</taxon>
        <taxon>Spermatophyta</taxon>
        <taxon>Magnoliopsida</taxon>
        <taxon>eudicotyledons</taxon>
        <taxon>Gunneridae</taxon>
        <taxon>Pentapetalae</taxon>
        <taxon>rosids</taxon>
        <taxon>fabids</taxon>
        <taxon>Fagales</taxon>
        <taxon>Fagaceae</taxon>
        <taxon>Castanea</taxon>
    </lineage>
</organism>
<evidence type="ECO:0000256" key="5">
    <source>
        <dbReference type="ARBA" id="ARBA00022989"/>
    </source>
</evidence>
<dbReference type="PANTHER" id="PTHR14319">
    <property type="entry name" value="FIVE-SPAN TRANSMEMBRANE PROTEIN M83"/>
    <property type="match status" value="1"/>
</dbReference>
<keyword evidence="3" id="KW-1003">Cell membrane</keyword>
<keyword evidence="12" id="KW-1185">Reference proteome</keyword>
<feature type="transmembrane region" description="Helical" evidence="8">
    <location>
        <begin position="599"/>
        <end position="616"/>
    </location>
</feature>
<feature type="disulfide bond" evidence="7">
    <location>
        <begin position="481"/>
        <end position="490"/>
    </location>
</feature>
<comment type="similarity">
    <text evidence="2">Belongs to the TMEM8 family.</text>
</comment>